<dbReference type="InterPro" id="IPR020556">
    <property type="entry name" value="Amidase_CS"/>
</dbReference>
<dbReference type="Pfam" id="PF01425">
    <property type="entry name" value="Amidase"/>
    <property type="match status" value="1"/>
</dbReference>
<dbReference type="PROSITE" id="PS00571">
    <property type="entry name" value="AMIDASES"/>
    <property type="match status" value="1"/>
</dbReference>
<evidence type="ECO:0000259" key="2">
    <source>
        <dbReference type="Pfam" id="PF01425"/>
    </source>
</evidence>
<reference evidence="4" key="1">
    <citation type="journal article" date="2019" name="Int. J. Syst. Evol. Microbiol.">
        <title>The Global Catalogue of Microorganisms (GCM) 10K type strain sequencing project: providing services to taxonomists for standard genome sequencing and annotation.</title>
        <authorList>
            <consortium name="The Broad Institute Genomics Platform"/>
            <consortium name="The Broad Institute Genome Sequencing Center for Infectious Disease"/>
            <person name="Wu L."/>
            <person name="Ma J."/>
        </authorList>
    </citation>
    <scope>NUCLEOTIDE SEQUENCE [LARGE SCALE GENOMIC DNA]</scope>
    <source>
        <strain evidence="4">CGMCC 1.16305</strain>
    </source>
</reference>
<protein>
    <submittedName>
        <fullName evidence="3">Amidase</fullName>
    </submittedName>
</protein>
<proteinExistence type="inferred from homology"/>
<comment type="caution">
    <text evidence="3">The sequence shown here is derived from an EMBL/GenBank/DDBJ whole genome shotgun (WGS) entry which is preliminary data.</text>
</comment>
<comment type="similarity">
    <text evidence="1">Belongs to the amidase family.</text>
</comment>
<keyword evidence="4" id="KW-1185">Reference proteome</keyword>
<evidence type="ECO:0000256" key="1">
    <source>
        <dbReference type="ARBA" id="ARBA00009199"/>
    </source>
</evidence>
<dbReference type="SUPFAM" id="SSF75304">
    <property type="entry name" value="Amidase signature (AS) enzymes"/>
    <property type="match status" value="1"/>
</dbReference>
<dbReference type="InterPro" id="IPR036928">
    <property type="entry name" value="AS_sf"/>
</dbReference>
<organism evidence="3 4">
    <name type="scientific">Scopulibacillus cellulosilyticus</name>
    <dbReference type="NCBI Taxonomy" id="2665665"/>
    <lineage>
        <taxon>Bacteria</taxon>
        <taxon>Bacillati</taxon>
        <taxon>Bacillota</taxon>
        <taxon>Bacilli</taxon>
        <taxon>Bacillales</taxon>
        <taxon>Sporolactobacillaceae</taxon>
        <taxon>Scopulibacillus</taxon>
    </lineage>
</organism>
<dbReference type="Gene3D" id="3.90.1300.10">
    <property type="entry name" value="Amidase signature (AS) domain"/>
    <property type="match status" value="1"/>
</dbReference>
<dbReference type="PANTHER" id="PTHR11895:SF7">
    <property type="entry name" value="GLUTAMYL-TRNA(GLN) AMIDOTRANSFERASE SUBUNIT A, MITOCHONDRIAL"/>
    <property type="match status" value="1"/>
</dbReference>
<dbReference type="InterPro" id="IPR023631">
    <property type="entry name" value="Amidase_dom"/>
</dbReference>
<dbReference type="InterPro" id="IPR000120">
    <property type="entry name" value="Amidase"/>
</dbReference>
<feature type="domain" description="Amidase" evidence="2">
    <location>
        <begin position="25"/>
        <end position="445"/>
    </location>
</feature>
<dbReference type="EMBL" id="JBHTCO010000044">
    <property type="protein sequence ID" value="MFC7395284.1"/>
    <property type="molecule type" value="Genomic_DNA"/>
</dbReference>
<name>A0ABW2Q0W0_9BACL</name>
<dbReference type="Proteomes" id="UP001596505">
    <property type="component" value="Unassembled WGS sequence"/>
</dbReference>
<dbReference type="RefSeq" id="WP_380969672.1">
    <property type="nucleotide sequence ID" value="NZ_JBHTCO010000044.1"/>
</dbReference>
<dbReference type="PANTHER" id="PTHR11895">
    <property type="entry name" value="TRANSAMIDASE"/>
    <property type="match status" value="1"/>
</dbReference>
<evidence type="ECO:0000313" key="4">
    <source>
        <dbReference type="Proteomes" id="UP001596505"/>
    </source>
</evidence>
<evidence type="ECO:0000313" key="3">
    <source>
        <dbReference type="EMBL" id="MFC7395284.1"/>
    </source>
</evidence>
<sequence>MKPIYYRTISELAPLIKAKQLSPVELTKAVLERAYQLQPTLNCYITFLPEQALERARRAETEIISGKYRGPLHGIPYAPKDIYYTKGIRTTSGSALLENFIPDYNATVINRLEDAGCILTGKLNLNEFAVGETNINTHFGNVQNPWNTDCMSGGSSGGSGAAVSAGLSFFSVATDSAGSIRVPSGFCGVYGLKPSYGLVSLYGIPVLTKSLVGAGPMARSIEDMAIVLQSIAGYDPKDNTSEKVPPENYYFYLGKSIKGIKIGLPNYFFKDLDPGVESHVMYAIRDLERLGAVIKEVSMPELSMSLVADVVTEGPEAAAYHHENLTTQKKTLYQDYTRITLEAGELTTGMEYEKAQKARRVIRHAFYRTFRDVDVVAAPTVPITAPHFTADPIDQNLEVWMRCTPYTCPADVTGLPSLSIPVGLSNGLPVGIQIIGRPFAEGQMLQIGHAYQKISPFKNLVPID</sequence>
<gene>
    <name evidence="3" type="ORF">ACFQRG_20450</name>
</gene>
<accession>A0ABW2Q0W0</accession>